<gene>
    <name evidence="3" type="ORF">AFUS01_LOCUS34610</name>
</gene>
<keyword evidence="1" id="KW-0443">Lipid metabolism</keyword>
<keyword evidence="4" id="KW-1185">Reference proteome</keyword>
<dbReference type="Pfam" id="PF07993">
    <property type="entry name" value="NAD_binding_4"/>
    <property type="match status" value="1"/>
</dbReference>
<dbReference type="GO" id="GO:0005777">
    <property type="term" value="C:peroxisome"/>
    <property type="evidence" value="ECO:0007669"/>
    <property type="project" value="TreeGrafter"/>
</dbReference>
<dbReference type="PANTHER" id="PTHR11011">
    <property type="entry name" value="MALE STERILITY PROTEIN 2-RELATED"/>
    <property type="match status" value="1"/>
</dbReference>
<comment type="caution">
    <text evidence="3">The sequence shown here is derived from an EMBL/GenBank/DDBJ whole genome shotgun (WGS) entry which is preliminary data.</text>
</comment>
<dbReference type="EMBL" id="CAJVCH010532910">
    <property type="protein sequence ID" value="CAG7824456.1"/>
    <property type="molecule type" value="Genomic_DNA"/>
</dbReference>
<feature type="non-terminal residue" evidence="3">
    <location>
        <position position="1"/>
    </location>
</feature>
<sequence>MALSKIMKLNVGGTYDVLTIAEQMTNLKAFVYVSTAYLMHWKTPVEEKVYKTTIEPLDALETFQKMPQEWLDSVTKKILEEHPNTYEYSKRMAENLVESFKDQLPVCIVRPATILAACKEPFPGWNETSASISQYHQLLFTGAYQTVLVNPKTRTHITPVDYTVNTILAAACRRGTFSDSGFVVYNCVPKRDNNILNEQIVKWGFETTHKESNSVMRYIKYPAFSTSEFIFQLKNQIYLMLCSFSQNSWRSETGKA</sequence>
<protein>
    <recommendedName>
        <fullName evidence="1">Fatty acyl-CoA reductase</fullName>
        <ecNumber evidence="1">1.2.1.84</ecNumber>
    </recommendedName>
</protein>
<dbReference type="Proteomes" id="UP000708208">
    <property type="component" value="Unassembled WGS sequence"/>
</dbReference>
<keyword evidence="1" id="KW-0444">Lipid biosynthesis</keyword>
<comment type="catalytic activity">
    <reaction evidence="1">
        <text>a long-chain fatty acyl-CoA + 2 NADPH + 2 H(+) = a long-chain primary fatty alcohol + 2 NADP(+) + CoA</text>
        <dbReference type="Rhea" id="RHEA:52716"/>
        <dbReference type="ChEBI" id="CHEBI:15378"/>
        <dbReference type="ChEBI" id="CHEBI:57287"/>
        <dbReference type="ChEBI" id="CHEBI:57783"/>
        <dbReference type="ChEBI" id="CHEBI:58349"/>
        <dbReference type="ChEBI" id="CHEBI:77396"/>
        <dbReference type="ChEBI" id="CHEBI:83139"/>
        <dbReference type="EC" id="1.2.1.84"/>
    </reaction>
</comment>
<dbReference type="InterPro" id="IPR026055">
    <property type="entry name" value="FAR"/>
</dbReference>
<evidence type="ECO:0000256" key="1">
    <source>
        <dbReference type="RuleBase" id="RU363097"/>
    </source>
</evidence>
<comment type="function">
    <text evidence="1">Catalyzes the reduction of fatty acyl-CoA to fatty alcohols.</text>
</comment>
<organism evidence="3 4">
    <name type="scientific">Allacma fusca</name>
    <dbReference type="NCBI Taxonomy" id="39272"/>
    <lineage>
        <taxon>Eukaryota</taxon>
        <taxon>Metazoa</taxon>
        <taxon>Ecdysozoa</taxon>
        <taxon>Arthropoda</taxon>
        <taxon>Hexapoda</taxon>
        <taxon>Collembola</taxon>
        <taxon>Symphypleona</taxon>
        <taxon>Sminthuridae</taxon>
        <taxon>Allacma</taxon>
    </lineage>
</organism>
<evidence type="ECO:0000313" key="4">
    <source>
        <dbReference type="Proteomes" id="UP000708208"/>
    </source>
</evidence>
<dbReference type="InterPro" id="IPR013120">
    <property type="entry name" value="FAR_NAD-bd"/>
</dbReference>
<accession>A0A8J2PR36</accession>
<reference evidence="3" key="1">
    <citation type="submission" date="2021-06" db="EMBL/GenBank/DDBJ databases">
        <authorList>
            <person name="Hodson N. C."/>
            <person name="Mongue J. A."/>
            <person name="Jaron S. K."/>
        </authorList>
    </citation>
    <scope>NUCLEOTIDE SEQUENCE</scope>
</reference>
<dbReference type="GO" id="GO:0035336">
    <property type="term" value="P:long-chain fatty-acyl-CoA metabolic process"/>
    <property type="evidence" value="ECO:0007669"/>
    <property type="project" value="TreeGrafter"/>
</dbReference>
<dbReference type="OrthoDB" id="429813at2759"/>
<dbReference type="PANTHER" id="PTHR11011:SF107">
    <property type="entry name" value="FATTY ACYL-COA REDUCTASE"/>
    <property type="match status" value="1"/>
</dbReference>
<name>A0A8J2PR36_9HEXA</name>
<keyword evidence="1" id="KW-0521">NADP</keyword>
<dbReference type="AlphaFoldDB" id="A0A8J2PR36"/>
<evidence type="ECO:0000313" key="3">
    <source>
        <dbReference type="EMBL" id="CAG7824456.1"/>
    </source>
</evidence>
<dbReference type="GO" id="GO:0102965">
    <property type="term" value="F:alcohol-forming long-chain fatty acyl-CoA reductase activity"/>
    <property type="evidence" value="ECO:0007669"/>
    <property type="project" value="UniProtKB-EC"/>
</dbReference>
<dbReference type="GO" id="GO:0080019">
    <property type="term" value="F:alcohol-forming very long-chain fatty acyl-CoA reductase activity"/>
    <property type="evidence" value="ECO:0007669"/>
    <property type="project" value="InterPro"/>
</dbReference>
<dbReference type="EC" id="1.2.1.84" evidence="1"/>
<keyword evidence="1" id="KW-0560">Oxidoreductase</keyword>
<proteinExistence type="inferred from homology"/>
<feature type="domain" description="Thioester reductase (TE)" evidence="2">
    <location>
        <begin position="3"/>
        <end position="167"/>
    </location>
</feature>
<evidence type="ECO:0000259" key="2">
    <source>
        <dbReference type="Pfam" id="PF07993"/>
    </source>
</evidence>
<comment type="similarity">
    <text evidence="1">Belongs to the fatty acyl-CoA reductase family.</text>
</comment>